<dbReference type="SUPFAM" id="SSF54637">
    <property type="entry name" value="Thioesterase/thiol ester dehydrase-isomerase"/>
    <property type="match status" value="1"/>
</dbReference>
<dbReference type="InterPro" id="IPR006683">
    <property type="entry name" value="Thioestr_dom"/>
</dbReference>
<dbReference type="InterPro" id="IPR039298">
    <property type="entry name" value="ACOT13"/>
</dbReference>
<evidence type="ECO:0000256" key="2">
    <source>
        <dbReference type="ARBA" id="ARBA00022801"/>
    </source>
</evidence>
<dbReference type="KEGG" id="falb:HYN59_02730"/>
<dbReference type="EMBL" id="CP029186">
    <property type="protein sequence ID" value="AWH84090.1"/>
    <property type="molecule type" value="Genomic_DNA"/>
</dbReference>
<organism evidence="4 5">
    <name type="scientific">Flavobacterium album</name>
    <dbReference type="NCBI Taxonomy" id="2175091"/>
    <lineage>
        <taxon>Bacteria</taxon>
        <taxon>Pseudomonadati</taxon>
        <taxon>Bacteroidota</taxon>
        <taxon>Flavobacteriia</taxon>
        <taxon>Flavobacteriales</taxon>
        <taxon>Flavobacteriaceae</taxon>
        <taxon>Flavobacterium</taxon>
    </lineage>
</organism>
<dbReference type="CDD" id="cd03443">
    <property type="entry name" value="PaaI_thioesterase"/>
    <property type="match status" value="1"/>
</dbReference>
<gene>
    <name evidence="4" type="ORF">HYN59_02730</name>
</gene>
<evidence type="ECO:0000313" key="5">
    <source>
        <dbReference type="Proteomes" id="UP000244929"/>
    </source>
</evidence>
<dbReference type="OrthoDB" id="32575at2"/>
<evidence type="ECO:0000256" key="1">
    <source>
        <dbReference type="ARBA" id="ARBA00008324"/>
    </source>
</evidence>
<dbReference type="GO" id="GO:0047617">
    <property type="term" value="F:fatty acyl-CoA hydrolase activity"/>
    <property type="evidence" value="ECO:0007669"/>
    <property type="project" value="InterPro"/>
</dbReference>
<comment type="similarity">
    <text evidence="1">Belongs to the thioesterase PaaI family.</text>
</comment>
<dbReference type="NCBIfam" id="TIGR00369">
    <property type="entry name" value="unchar_dom_1"/>
    <property type="match status" value="1"/>
</dbReference>
<dbReference type="AlphaFoldDB" id="A0A2S1QUI7"/>
<feature type="domain" description="Thioesterase" evidence="3">
    <location>
        <begin position="54"/>
        <end position="129"/>
    </location>
</feature>
<proteinExistence type="inferred from homology"/>
<evidence type="ECO:0000313" key="4">
    <source>
        <dbReference type="EMBL" id="AWH84090.1"/>
    </source>
</evidence>
<reference evidence="4 5" key="1">
    <citation type="submission" date="2018-04" db="EMBL/GenBank/DDBJ databases">
        <title>Genome sequencing of Flavobacterium sp. HYN0059.</title>
        <authorList>
            <person name="Yi H."/>
            <person name="Baek C."/>
        </authorList>
    </citation>
    <scope>NUCLEOTIDE SEQUENCE [LARGE SCALE GENOMIC DNA]</scope>
    <source>
        <strain evidence="4 5">HYN0059</strain>
    </source>
</reference>
<dbReference type="InterPro" id="IPR003736">
    <property type="entry name" value="PAAI_dom"/>
</dbReference>
<dbReference type="PANTHER" id="PTHR21660:SF1">
    <property type="entry name" value="ACYL-COENZYME A THIOESTERASE 13"/>
    <property type="match status" value="1"/>
</dbReference>
<accession>A0A2S1QUI7</accession>
<dbReference type="RefSeq" id="WP_108776800.1">
    <property type="nucleotide sequence ID" value="NZ_CP029186.1"/>
</dbReference>
<name>A0A2S1QUI7_9FLAO</name>
<dbReference type="Proteomes" id="UP000244929">
    <property type="component" value="Chromosome"/>
</dbReference>
<dbReference type="Gene3D" id="3.10.129.10">
    <property type="entry name" value="Hotdog Thioesterase"/>
    <property type="match status" value="1"/>
</dbReference>
<sequence>MNTKAAEFLRQHIGREVSDSPSPFMSWLKPVMAAVEQDSLTFEYAIRKEMTNPFGTLHGGVTAAMIDDAIGATLICYGEAFFHMSINLAVDYFAPAREGDVIIAKTKVLKRGSQIVNAECEVWNKERTKLLAKGYTNLLKTPIKK</sequence>
<keyword evidence="2" id="KW-0378">Hydrolase</keyword>
<dbReference type="Pfam" id="PF03061">
    <property type="entry name" value="4HBT"/>
    <property type="match status" value="1"/>
</dbReference>
<keyword evidence="5" id="KW-1185">Reference proteome</keyword>
<dbReference type="InterPro" id="IPR029069">
    <property type="entry name" value="HotDog_dom_sf"/>
</dbReference>
<dbReference type="PANTHER" id="PTHR21660">
    <property type="entry name" value="THIOESTERASE SUPERFAMILY MEMBER-RELATED"/>
    <property type="match status" value="1"/>
</dbReference>
<protein>
    <submittedName>
        <fullName evidence="4">PaaI family thioesterase</fullName>
    </submittedName>
</protein>
<evidence type="ECO:0000259" key="3">
    <source>
        <dbReference type="Pfam" id="PF03061"/>
    </source>
</evidence>